<dbReference type="InterPro" id="IPR003593">
    <property type="entry name" value="AAA+_ATPase"/>
</dbReference>
<organism evidence="5 6">
    <name type="scientific">Alicyclobacillus cycloheptanicus</name>
    <dbReference type="NCBI Taxonomy" id="1457"/>
    <lineage>
        <taxon>Bacteria</taxon>
        <taxon>Bacillati</taxon>
        <taxon>Bacillota</taxon>
        <taxon>Bacilli</taxon>
        <taxon>Bacillales</taxon>
        <taxon>Alicyclobacillaceae</taxon>
        <taxon>Alicyclobacillus</taxon>
    </lineage>
</organism>
<accession>A0ABT9XG13</accession>
<dbReference type="GO" id="GO:0005524">
    <property type="term" value="F:ATP binding"/>
    <property type="evidence" value="ECO:0007669"/>
    <property type="project" value="UniProtKB-KW"/>
</dbReference>
<gene>
    <name evidence="5" type="ORF">J2S03_001052</name>
</gene>
<name>A0ABT9XG13_9BACL</name>
<dbReference type="SMART" id="SM00382">
    <property type="entry name" value="AAA"/>
    <property type="match status" value="1"/>
</dbReference>
<dbReference type="InterPro" id="IPR003439">
    <property type="entry name" value="ABC_transporter-like_ATP-bd"/>
</dbReference>
<dbReference type="PROSITE" id="PS50893">
    <property type="entry name" value="ABC_TRANSPORTER_2"/>
    <property type="match status" value="1"/>
</dbReference>
<dbReference type="Pfam" id="PF00005">
    <property type="entry name" value="ABC_tran"/>
    <property type="match status" value="1"/>
</dbReference>
<dbReference type="EMBL" id="JAUSTP010000005">
    <property type="protein sequence ID" value="MDQ0189236.1"/>
    <property type="molecule type" value="Genomic_DNA"/>
</dbReference>
<evidence type="ECO:0000256" key="3">
    <source>
        <dbReference type="ARBA" id="ARBA00022840"/>
    </source>
</evidence>
<dbReference type="PROSITE" id="PS00211">
    <property type="entry name" value="ABC_TRANSPORTER_1"/>
    <property type="match status" value="1"/>
</dbReference>
<keyword evidence="6" id="KW-1185">Reference proteome</keyword>
<reference evidence="5 6" key="1">
    <citation type="submission" date="2023-07" db="EMBL/GenBank/DDBJ databases">
        <title>Genomic Encyclopedia of Type Strains, Phase IV (KMG-IV): sequencing the most valuable type-strain genomes for metagenomic binning, comparative biology and taxonomic classification.</title>
        <authorList>
            <person name="Goeker M."/>
        </authorList>
    </citation>
    <scope>NUCLEOTIDE SEQUENCE [LARGE SCALE GENOMIC DNA]</scope>
    <source>
        <strain evidence="5 6">DSM 4006</strain>
    </source>
</reference>
<protein>
    <submittedName>
        <fullName evidence="5">ABC transport system ATP-binding protein</fullName>
    </submittedName>
</protein>
<dbReference type="InterPro" id="IPR015854">
    <property type="entry name" value="ABC_transpr_LolD-like"/>
</dbReference>
<sequence length="226" mass="24695">MIELFNVTKQYRVGTEVLTVLRGVELTIREGAFVSIMGPSGSGKSTLMHIMGCLDVPTAGRYVLRGQPVESLSSNELARLRNQEIGFVFQNFHLLPRMTALRNVELPLIYAGVPKQARRERAMALLEEVGLADRAFHLPNELSGGQKQRVAIARALANRPALLLADEPTGALDSTTGRDIMALFRRLNETGVTVVVITHDVDVARVADRVIRIQDGQIVDQGGVSA</sequence>
<evidence type="ECO:0000256" key="1">
    <source>
        <dbReference type="ARBA" id="ARBA00022448"/>
    </source>
</evidence>
<evidence type="ECO:0000256" key="2">
    <source>
        <dbReference type="ARBA" id="ARBA00022741"/>
    </source>
</evidence>
<dbReference type="CDD" id="cd03255">
    <property type="entry name" value="ABC_MJ0796_LolCDE_FtsE"/>
    <property type="match status" value="1"/>
</dbReference>
<proteinExistence type="predicted"/>
<feature type="domain" description="ABC transporter" evidence="4">
    <location>
        <begin position="2"/>
        <end position="226"/>
    </location>
</feature>
<keyword evidence="2" id="KW-0547">Nucleotide-binding</keyword>
<dbReference type="PANTHER" id="PTHR24220">
    <property type="entry name" value="IMPORT ATP-BINDING PROTEIN"/>
    <property type="match status" value="1"/>
</dbReference>
<evidence type="ECO:0000313" key="6">
    <source>
        <dbReference type="Proteomes" id="UP001232973"/>
    </source>
</evidence>
<dbReference type="InterPro" id="IPR017911">
    <property type="entry name" value="MacB-like_ATP-bd"/>
</dbReference>
<evidence type="ECO:0000313" key="5">
    <source>
        <dbReference type="EMBL" id="MDQ0189236.1"/>
    </source>
</evidence>
<evidence type="ECO:0000259" key="4">
    <source>
        <dbReference type="PROSITE" id="PS50893"/>
    </source>
</evidence>
<dbReference type="InterPro" id="IPR017871">
    <property type="entry name" value="ABC_transporter-like_CS"/>
</dbReference>
<dbReference type="InterPro" id="IPR027417">
    <property type="entry name" value="P-loop_NTPase"/>
</dbReference>
<keyword evidence="3 5" id="KW-0067">ATP-binding</keyword>
<keyword evidence="1" id="KW-0813">Transport</keyword>
<dbReference type="SUPFAM" id="SSF52540">
    <property type="entry name" value="P-loop containing nucleoside triphosphate hydrolases"/>
    <property type="match status" value="1"/>
</dbReference>
<dbReference type="Proteomes" id="UP001232973">
    <property type="component" value="Unassembled WGS sequence"/>
</dbReference>
<dbReference type="PANTHER" id="PTHR24220:SF86">
    <property type="entry name" value="ABC TRANSPORTER ABCH.1"/>
    <property type="match status" value="1"/>
</dbReference>
<comment type="caution">
    <text evidence="5">The sequence shown here is derived from an EMBL/GenBank/DDBJ whole genome shotgun (WGS) entry which is preliminary data.</text>
</comment>
<dbReference type="Gene3D" id="3.40.50.300">
    <property type="entry name" value="P-loop containing nucleotide triphosphate hydrolases"/>
    <property type="match status" value="1"/>
</dbReference>
<dbReference type="RefSeq" id="WP_274455092.1">
    <property type="nucleotide sequence ID" value="NZ_CP067097.1"/>
</dbReference>